<dbReference type="Proteomes" id="UP001162098">
    <property type="component" value="Segment"/>
</dbReference>
<keyword evidence="2" id="KW-1185">Reference proteome</keyword>
<reference evidence="1 2" key="1">
    <citation type="submission" date="2020-09" db="EMBL/GenBank/DDBJ databases">
        <authorList>
            <person name="Zhang R."/>
            <person name="Garcia K."/>
            <person name="Ogata H."/>
        </authorList>
    </citation>
    <scope>NUCLEOTIDE SEQUENCE [LARGE SCALE GENOMIC DNA]</scope>
    <source>
        <strain evidence="2">stheno</strain>
    </source>
</reference>
<evidence type="ECO:0000313" key="2">
    <source>
        <dbReference type="Proteomes" id="UP001162098"/>
    </source>
</evidence>
<accession>A0A7S7YEB0</accession>
<dbReference type="KEGG" id="vg:80543385"/>
<name>A0A7S7YEB0_9VIRU</name>
<proteinExistence type="predicted"/>
<dbReference type="EMBL" id="MW018138">
    <property type="protein sequence ID" value="QPB44189.1"/>
    <property type="molecule type" value="Genomic_DNA"/>
</dbReference>
<evidence type="ECO:0000313" key="1">
    <source>
        <dbReference type="EMBL" id="QPB44189.1"/>
    </source>
</evidence>
<organism evidence="1 2">
    <name type="scientific">Medusavirus stheno T3</name>
    <dbReference type="NCBI Taxonomy" id="3069717"/>
    <lineage>
        <taxon>Viruses</taxon>
        <taxon>Varidnaviria</taxon>
        <taxon>Bamfordvirae</taxon>
        <taxon>Nucleocytoviricota</taxon>
        <taxon>Megaviricetes</taxon>
        <taxon>Mamonoviridae</taxon>
        <taxon>Medusavirus</taxon>
        <taxon>Medusavirus sthenus</taxon>
    </lineage>
</organism>
<sequence>MEALHVTVVIYHEGKTRKVPLRQTSKVYLFDAVRLSVKTAGLLLAEALADLTRDEDDINYDAEVKVKYAKTFTYCPLSDNTTATACCPTTPLYALFLAAPKSESLSVPHLVVDVMANK</sequence>
<protein>
    <submittedName>
        <fullName evidence="1">Uncharacterized protein</fullName>
    </submittedName>
</protein>